<evidence type="ECO:0000256" key="2">
    <source>
        <dbReference type="SAM" id="MobiDB-lite"/>
    </source>
</evidence>
<feature type="region of interest" description="Disordered" evidence="2">
    <location>
        <begin position="777"/>
        <end position="872"/>
    </location>
</feature>
<name>A0AAV2N106_9HYME</name>
<feature type="region of interest" description="Disordered" evidence="2">
    <location>
        <begin position="329"/>
        <end position="356"/>
    </location>
</feature>
<feature type="compositionally biased region" description="Polar residues" evidence="2">
    <location>
        <begin position="331"/>
        <end position="356"/>
    </location>
</feature>
<dbReference type="EMBL" id="OZ034824">
    <property type="protein sequence ID" value="CAL1673515.1"/>
    <property type="molecule type" value="Genomic_DNA"/>
</dbReference>
<proteinExistence type="predicted"/>
<dbReference type="Proteomes" id="UP001497644">
    <property type="component" value="Chromosome 1"/>
</dbReference>
<feature type="compositionally biased region" description="Basic residues" evidence="2">
    <location>
        <begin position="941"/>
        <end position="953"/>
    </location>
</feature>
<feature type="region of interest" description="Disordered" evidence="2">
    <location>
        <begin position="1056"/>
        <end position="1075"/>
    </location>
</feature>
<feature type="compositionally biased region" description="Polar residues" evidence="2">
    <location>
        <begin position="1267"/>
        <end position="1281"/>
    </location>
</feature>
<evidence type="ECO:0000256" key="1">
    <source>
        <dbReference type="SAM" id="Coils"/>
    </source>
</evidence>
<reference evidence="4 5" key="1">
    <citation type="submission" date="2024-04" db="EMBL/GenBank/DDBJ databases">
        <authorList>
            <consortium name="Molecular Ecology Group"/>
        </authorList>
    </citation>
    <scope>NUCLEOTIDE SEQUENCE [LARGE SCALE GENOMIC DNA]</scope>
</reference>
<dbReference type="PANTHER" id="PTHR31095">
    <property type="entry name" value="RIKEN CDNA 9930021J03 GENE"/>
    <property type="match status" value="1"/>
</dbReference>
<feature type="compositionally biased region" description="Polar residues" evidence="2">
    <location>
        <begin position="1064"/>
        <end position="1075"/>
    </location>
</feature>
<feature type="region of interest" description="Disordered" evidence="2">
    <location>
        <begin position="1192"/>
        <end position="1281"/>
    </location>
</feature>
<keyword evidence="5" id="KW-1185">Reference proteome</keyword>
<dbReference type="PANTHER" id="PTHR31095:SF3">
    <property type="entry name" value="RIKEN CDNA 9930021J03 GENE"/>
    <property type="match status" value="1"/>
</dbReference>
<feature type="coiled-coil region" evidence="1">
    <location>
        <begin position="567"/>
        <end position="598"/>
    </location>
</feature>
<evidence type="ECO:0000259" key="3">
    <source>
        <dbReference type="Pfam" id="PF23450"/>
    </source>
</evidence>
<dbReference type="InterPro" id="IPR040214">
    <property type="entry name" value="BRD10"/>
</dbReference>
<feature type="compositionally biased region" description="Basic and acidic residues" evidence="2">
    <location>
        <begin position="806"/>
        <end position="825"/>
    </location>
</feature>
<feature type="region of interest" description="Disordered" evidence="2">
    <location>
        <begin position="904"/>
        <end position="953"/>
    </location>
</feature>
<protein>
    <recommendedName>
        <fullName evidence="3">Uncharacterized bromodomain-containing protein 10 helical domain-containing protein</fullName>
    </recommendedName>
</protein>
<feature type="compositionally biased region" description="Polar residues" evidence="2">
    <location>
        <begin position="1192"/>
        <end position="1225"/>
    </location>
</feature>
<evidence type="ECO:0000313" key="4">
    <source>
        <dbReference type="EMBL" id="CAL1673515.1"/>
    </source>
</evidence>
<evidence type="ECO:0000313" key="5">
    <source>
        <dbReference type="Proteomes" id="UP001497644"/>
    </source>
</evidence>
<feature type="region of interest" description="Disordered" evidence="2">
    <location>
        <begin position="429"/>
        <end position="449"/>
    </location>
</feature>
<feature type="compositionally biased region" description="Polar residues" evidence="2">
    <location>
        <begin position="1241"/>
        <end position="1259"/>
    </location>
</feature>
<feature type="compositionally biased region" description="Basic and acidic residues" evidence="2">
    <location>
        <begin position="835"/>
        <end position="852"/>
    </location>
</feature>
<feature type="coiled-coil region" evidence="1">
    <location>
        <begin position="375"/>
        <end position="402"/>
    </location>
</feature>
<gene>
    <name evidence="4" type="ORF">LPLAT_LOCUS390</name>
</gene>
<keyword evidence="1" id="KW-0175">Coiled coil</keyword>
<dbReference type="InterPro" id="IPR056522">
    <property type="entry name" value="KIAA2026_hel"/>
</dbReference>
<organism evidence="4 5">
    <name type="scientific">Lasius platythorax</name>
    <dbReference type="NCBI Taxonomy" id="488582"/>
    <lineage>
        <taxon>Eukaryota</taxon>
        <taxon>Metazoa</taxon>
        <taxon>Ecdysozoa</taxon>
        <taxon>Arthropoda</taxon>
        <taxon>Hexapoda</taxon>
        <taxon>Insecta</taxon>
        <taxon>Pterygota</taxon>
        <taxon>Neoptera</taxon>
        <taxon>Endopterygota</taxon>
        <taxon>Hymenoptera</taxon>
        <taxon>Apocrita</taxon>
        <taxon>Aculeata</taxon>
        <taxon>Formicoidea</taxon>
        <taxon>Formicidae</taxon>
        <taxon>Formicinae</taxon>
        <taxon>Lasius</taxon>
        <taxon>Lasius</taxon>
    </lineage>
</organism>
<feature type="region of interest" description="Disordered" evidence="2">
    <location>
        <begin position="1"/>
        <end position="22"/>
    </location>
</feature>
<sequence length="1417" mass="159062">MSRRNRKRKSEEQRISDGEQDNFFSDEMKEEMEIMWEIPQIFHFLHLTRESLNIPQFSIYEMERMLLIPRASKQLANIMTCLLSSPITKAKLRKVPPMPYEFWTNILTHKMTSWFKVYHAKHKDATKVLETIGVEPEFWNIFPDASLLEGKYFEDLTFKQRVWLLKTVCDTIMHTRKTVQEDIAKQPWEDQFETVLGVDRYGTKYIYFPQFFPNDLRIYKHCLNNKILSTVGPVKAKEETETDKLIGAKLSRYKKKKLQSYNNASCRRSTRHSSIGNKDLNNYKCNNDSAASSFISEDTNMSNTSTCTNNNNISLNAIRKRCRSLSKMSEESTLSNARSSGYDTNTSSDNKSVDNVESSSMFKGFTNTQSDNCGIGIINEMLDDLKSEIDEERRTNERESNSELSSQGNLVKVYKNTIDSCEILAVERDENERSSDNLSNSSKTDDEKLNDIISAENSKLPENVYAKSISASDNVSDISTLTSKSDDEKLSETKTSDSNVNITFNDSLCASPSIDSVSLSEKMTKSELRLNKVEVSSIAKIRSDNSIEERNLRKRTRLQSRYRVEEQHNEESKIEAVKNEKKKKKLEADNKMDEADENNFSVSKLDLHEDVEYDLDDYTNNSDIGYNLRRSKDPKTDECKKHFDKMLSDLGVSDFQLVADTVEGLRDLIGSFSASDSGSNNAVEMTPLCEVTLIKKLTELLNFLEPMEAALKDTMRKTRAKLQREWSNFKEGNVEDQDSSSEGGLSSNWWVLGSQGRDPLSASGDATLQTLSQLTLSPLGTQKGQQQRRSTKCESAVENSEQSRSASREASGDERRKGNGEKQSDVEASPTRGNQVEERGEKREHNKQHGENESASNDEDAEQQTRRVLRTRGVSSYTEQFYSDDESDEDELEEWTDVEAVYAAPGAQNDTSAFHTAPKDRHADDQSEAEDSDQDWILPGTRKRKNKRPSANRRLKSFQHKVQSITENTSQNNITSSMLHLASAKTGKDKLKTKLKNNTETREFEKTGGLQGRHGGSNTVVSATRKVDSKQAVPSTNAMCKLESVESVHSELDIKDEGPIYESGPNQSSYGQSSYAPANPQQNYYYVMQQNPGITARGIMAPLGTPMMPQNVIVQGIAPPQVQSYYVQPGAQPSYLMQNSQTNFLPAAQQQPVFQQQGPQMMAPQQYVNSVSYVPYMVATSTQPQEYIVASSPMTNQQNPPKLQNRCNQSTRCMTTSRQSSQHPNDTVIRGNNMPVKDTCQIASSSKSTRSNVPQQRISKTSRRKTPQTSGTENSGQKTTSLIVLSDSDDEIEMIITEKASTTGKETPIGKTGSVQAQKNVNQPRQKPVITSDITVTSAKDVISPQIIQRMSQGGISITPIRTTPPPSMTNTNTQLVVVVNETGSHYALALPNGSKLILTPEQVAQIRASNGGKLIL</sequence>
<dbReference type="Pfam" id="PF23450">
    <property type="entry name" value="KIAA2026_hel"/>
    <property type="match status" value="1"/>
</dbReference>
<accession>A0AAV2N106</accession>
<feature type="domain" description="Uncharacterized bromodomain-containing protein 10 helical" evidence="3">
    <location>
        <begin position="37"/>
        <end position="179"/>
    </location>
</feature>